<feature type="domain" description="RING-type" evidence="3">
    <location>
        <begin position="275"/>
        <end position="349"/>
    </location>
</feature>
<comment type="caution">
    <text evidence="4">The sequence shown here is derived from an EMBL/GenBank/DDBJ whole genome shotgun (WGS) entry which is preliminary data.</text>
</comment>
<evidence type="ECO:0000313" key="5">
    <source>
        <dbReference type="Proteomes" id="UP001194746"/>
    </source>
</evidence>
<keyword evidence="1" id="KW-0479">Metal-binding</keyword>
<sequence length="375" mass="41476">MLTMLTTRRKARIDNILDLDPERDKKCIAYTVSSQGTERCMHRITESKRDDARRLLRSATETLRQRRPVDDLLPCIAQDLLCSAAPRHQDQVPVTVTGWKGRIAAFRDNNPRYRLKTPQRSVVARAMDTMQSGQEQATAPTAPAPAGSPATPASSSTSSSPYSPYSPYSPSTSSSPYSPYPPSTSSSPYLYSPSTSSPYLYSPYAATNAAGAPSLVPGIPHGMASGMPPSMAPTPFQEHSTAVGRIADVALAQMNSFSKPAGLVKPRPIGPDELCGICLLPFSEIVGQYDPDLAASDYHEKTDYDVHNLVWCQASCGTSYHRYCMARWMTGPELDTTRRRSWPTCPTCRRYWVTDSLHYGPTYRVEELSRYFQVR</sequence>
<dbReference type="PANTHER" id="PTHR21540">
    <property type="entry name" value="RING FINGER AND SWIM DOMAIN-CONTAINING PROTEIN 2"/>
    <property type="match status" value="1"/>
</dbReference>
<evidence type="ECO:0000313" key="4">
    <source>
        <dbReference type="EMBL" id="KAF9891364.1"/>
    </source>
</evidence>
<organism evidence="4 5">
    <name type="scientific">Aspergillus nanangensis</name>
    <dbReference type="NCBI Taxonomy" id="2582783"/>
    <lineage>
        <taxon>Eukaryota</taxon>
        <taxon>Fungi</taxon>
        <taxon>Dikarya</taxon>
        <taxon>Ascomycota</taxon>
        <taxon>Pezizomycotina</taxon>
        <taxon>Eurotiomycetes</taxon>
        <taxon>Eurotiomycetidae</taxon>
        <taxon>Eurotiales</taxon>
        <taxon>Aspergillaceae</taxon>
        <taxon>Aspergillus</taxon>
        <taxon>Aspergillus subgen. Circumdati</taxon>
    </lineage>
</organism>
<dbReference type="GO" id="GO:0061630">
    <property type="term" value="F:ubiquitin protein ligase activity"/>
    <property type="evidence" value="ECO:0007669"/>
    <property type="project" value="InterPro"/>
</dbReference>
<keyword evidence="1" id="KW-0863">Zinc-finger</keyword>
<gene>
    <name evidence="4" type="ORF">FE257_004220</name>
</gene>
<evidence type="ECO:0000259" key="3">
    <source>
        <dbReference type="PROSITE" id="PS50089"/>
    </source>
</evidence>
<dbReference type="GO" id="GO:0008270">
    <property type="term" value="F:zinc ion binding"/>
    <property type="evidence" value="ECO:0007669"/>
    <property type="project" value="UniProtKB-KW"/>
</dbReference>
<dbReference type="Gene3D" id="3.30.40.10">
    <property type="entry name" value="Zinc/RING finger domain, C3HC4 (zinc finger)"/>
    <property type="match status" value="1"/>
</dbReference>
<dbReference type="Proteomes" id="UP001194746">
    <property type="component" value="Unassembled WGS sequence"/>
</dbReference>
<keyword evidence="1" id="KW-0862">Zinc</keyword>
<dbReference type="InterPro" id="IPR001841">
    <property type="entry name" value="Znf_RING"/>
</dbReference>
<dbReference type="PROSITE" id="PS50089">
    <property type="entry name" value="ZF_RING_2"/>
    <property type="match status" value="1"/>
</dbReference>
<feature type="region of interest" description="Disordered" evidence="2">
    <location>
        <begin position="129"/>
        <end position="188"/>
    </location>
</feature>
<dbReference type="InterPro" id="IPR039903">
    <property type="entry name" value="Zswim2"/>
</dbReference>
<protein>
    <recommendedName>
        <fullName evidence="3">RING-type domain-containing protein</fullName>
    </recommendedName>
</protein>
<dbReference type="AlphaFoldDB" id="A0AAD4CRH1"/>
<accession>A0AAD4CRH1</accession>
<dbReference type="EMBL" id="VCAU01000019">
    <property type="protein sequence ID" value="KAF9891364.1"/>
    <property type="molecule type" value="Genomic_DNA"/>
</dbReference>
<evidence type="ECO:0000256" key="1">
    <source>
        <dbReference type="PROSITE-ProRule" id="PRU00175"/>
    </source>
</evidence>
<feature type="compositionally biased region" description="Low complexity" evidence="2">
    <location>
        <begin position="137"/>
        <end position="188"/>
    </location>
</feature>
<name>A0AAD4CRH1_ASPNN</name>
<reference evidence="4" key="2">
    <citation type="submission" date="2020-02" db="EMBL/GenBank/DDBJ databases">
        <authorList>
            <person name="Gilchrist C.L.M."/>
            <person name="Chooi Y.-H."/>
        </authorList>
    </citation>
    <scope>NUCLEOTIDE SEQUENCE</scope>
    <source>
        <strain evidence="4">MST-FP2251</strain>
    </source>
</reference>
<reference evidence="4" key="1">
    <citation type="journal article" date="2019" name="Beilstein J. Org. Chem.">
        <title>Nanangenines: drimane sesquiterpenoids as the dominant metabolite cohort of a novel Australian fungus, Aspergillus nanangensis.</title>
        <authorList>
            <person name="Lacey H.J."/>
            <person name="Gilchrist C.L.M."/>
            <person name="Crombie A."/>
            <person name="Kalaitzis J.A."/>
            <person name="Vuong D."/>
            <person name="Rutledge P.J."/>
            <person name="Turner P."/>
            <person name="Pitt J.I."/>
            <person name="Lacey E."/>
            <person name="Chooi Y.H."/>
            <person name="Piggott A.M."/>
        </authorList>
    </citation>
    <scope>NUCLEOTIDE SEQUENCE</scope>
    <source>
        <strain evidence="4">MST-FP2251</strain>
    </source>
</reference>
<proteinExistence type="predicted"/>
<dbReference type="PANTHER" id="PTHR21540:SF3">
    <property type="entry name" value="E3 UBIQUITIN-PROTEIN LIGASE ZSWIM2"/>
    <property type="match status" value="1"/>
</dbReference>
<dbReference type="SUPFAM" id="SSF57850">
    <property type="entry name" value="RING/U-box"/>
    <property type="match status" value="1"/>
</dbReference>
<keyword evidence="5" id="KW-1185">Reference proteome</keyword>
<evidence type="ECO:0000256" key="2">
    <source>
        <dbReference type="SAM" id="MobiDB-lite"/>
    </source>
</evidence>
<dbReference type="InterPro" id="IPR013083">
    <property type="entry name" value="Znf_RING/FYVE/PHD"/>
</dbReference>